<keyword evidence="1" id="KW-0472">Membrane</keyword>
<name>A0A1F7UW69_9BACT</name>
<sequence>MSSLVGPFGFFFWPLLVWSLVWKGMALWHAARKGETYWFVALLIVNTAGILEILYLYVFGGKKALSSPGAITSTSPKM</sequence>
<evidence type="ECO:0000313" key="4">
    <source>
        <dbReference type="Proteomes" id="UP000176846"/>
    </source>
</evidence>
<dbReference type="InterPro" id="IPR043712">
    <property type="entry name" value="DUF5652"/>
</dbReference>
<dbReference type="Proteomes" id="UP000176846">
    <property type="component" value="Unassembled WGS sequence"/>
</dbReference>
<accession>A0A1F7UW69</accession>
<feature type="transmembrane region" description="Helical" evidence="1">
    <location>
        <begin position="12"/>
        <end position="31"/>
    </location>
</feature>
<dbReference type="EMBL" id="MGEK01000019">
    <property type="protein sequence ID" value="OGL82515.1"/>
    <property type="molecule type" value="Genomic_DNA"/>
</dbReference>
<dbReference type="Pfam" id="PF18893">
    <property type="entry name" value="DUF5652"/>
    <property type="match status" value="1"/>
</dbReference>
<protein>
    <recommendedName>
        <fullName evidence="2">DUF5652 domain-containing protein</fullName>
    </recommendedName>
</protein>
<evidence type="ECO:0000313" key="3">
    <source>
        <dbReference type="EMBL" id="OGL82515.1"/>
    </source>
</evidence>
<dbReference type="AlphaFoldDB" id="A0A1F7UW69"/>
<evidence type="ECO:0000256" key="1">
    <source>
        <dbReference type="SAM" id="Phobius"/>
    </source>
</evidence>
<feature type="domain" description="DUF5652" evidence="2">
    <location>
        <begin position="11"/>
        <end position="63"/>
    </location>
</feature>
<reference evidence="3 4" key="1">
    <citation type="journal article" date="2016" name="Nat. Commun.">
        <title>Thousands of microbial genomes shed light on interconnected biogeochemical processes in an aquifer system.</title>
        <authorList>
            <person name="Anantharaman K."/>
            <person name="Brown C.T."/>
            <person name="Hug L.A."/>
            <person name="Sharon I."/>
            <person name="Castelle C.J."/>
            <person name="Probst A.J."/>
            <person name="Thomas B.C."/>
            <person name="Singh A."/>
            <person name="Wilkins M.J."/>
            <person name="Karaoz U."/>
            <person name="Brodie E.L."/>
            <person name="Williams K.H."/>
            <person name="Hubbard S.S."/>
            <person name="Banfield J.F."/>
        </authorList>
    </citation>
    <scope>NUCLEOTIDE SEQUENCE [LARGE SCALE GENOMIC DNA]</scope>
</reference>
<gene>
    <name evidence="3" type="ORF">A2936_03795</name>
</gene>
<evidence type="ECO:0000259" key="2">
    <source>
        <dbReference type="Pfam" id="PF18893"/>
    </source>
</evidence>
<proteinExistence type="predicted"/>
<keyword evidence="1" id="KW-0812">Transmembrane</keyword>
<organism evidence="3 4">
    <name type="scientific">Candidatus Uhrbacteria bacterium RIFCSPLOWO2_01_FULL_47_25</name>
    <dbReference type="NCBI Taxonomy" id="1802402"/>
    <lineage>
        <taxon>Bacteria</taxon>
        <taxon>Candidatus Uhriibacteriota</taxon>
    </lineage>
</organism>
<keyword evidence="1" id="KW-1133">Transmembrane helix</keyword>
<comment type="caution">
    <text evidence="3">The sequence shown here is derived from an EMBL/GenBank/DDBJ whole genome shotgun (WGS) entry which is preliminary data.</text>
</comment>
<feature type="transmembrane region" description="Helical" evidence="1">
    <location>
        <begin position="37"/>
        <end position="58"/>
    </location>
</feature>